<feature type="transmembrane region" description="Helical" evidence="8">
    <location>
        <begin position="113"/>
        <end position="131"/>
    </location>
</feature>
<keyword evidence="10" id="KW-0762">Sugar transport</keyword>
<evidence type="ECO:0000313" key="10">
    <source>
        <dbReference type="EMBL" id="KAG0646670.1"/>
    </source>
</evidence>
<accession>A0A9P6VEY5</accession>
<comment type="caution">
    <text evidence="10">The sequence shown here is derived from an EMBL/GenBank/DDBJ whole genome shotgun (WGS) entry which is preliminary data.</text>
</comment>
<dbReference type="PRINTS" id="PR00171">
    <property type="entry name" value="SUGRTRNSPORT"/>
</dbReference>
<evidence type="ECO:0000313" key="11">
    <source>
        <dbReference type="Proteomes" id="UP000785200"/>
    </source>
</evidence>
<keyword evidence="3 7" id="KW-0813">Transport</keyword>
<name>A0A9P6VEY5_9HELO</name>
<evidence type="ECO:0000256" key="1">
    <source>
        <dbReference type="ARBA" id="ARBA00004141"/>
    </source>
</evidence>
<dbReference type="EMBL" id="VNKQ01000015">
    <property type="protein sequence ID" value="KAG0646670.1"/>
    <property type="molecule type" value="Genomic_DNA"/>
</dbReference>
<dbReference type="GO" id="GO:0016020">
    <property type="term" value="C:membrane"/>
    <property type="evidence" value="ECO:0007669"/>
    <property type="project" value="UniProtKB-SubCell"/>
</dbReference>
<dbReference type="InterPro" id="IPR050360">
    <property type="entry name" value="MFS_Sugar_Transporters"/>
</dbReference>
<feature type="transmembrane region" description="Helical" evidence="8">
    <location>
        <begin position="234"/>
        <end position="251"/>
    </location>
</feature>
<dbReference type="PANTHER" id="PTHR48022:SF78">
    <property type="entry name" value="MONOSACCHARIDE TRANSPORTER, PUTATIVE (AFU_ORTHOLOGUE AFUA_2G02110)-RELATED"/>
    <property type="match status" value="1"/>
</dbReference>
<evidence type="ECO:0000256" key="3">
    <source>
        <dbReference type="ARBA" id="ARBA00022448"/>
    </source>
</evidence>
<feature type="transmembrane region" description="Helical" evidence="8">
    <location>
        <begin position="391"/>
        <end position="409"/>
    </location>
</feature>
<feature type="transmembrane region" description="Helical" evidence="8">
    <location>
        <begin position="491"/>
        <end position="509"/>
    </location>
</feature>
<evidence type="ECO:0000259" key="9">
    <source>
        <dbReference type="PROSITE" id="PS50850"/>
    </source>
</evidence>
<dbReference type="SUPFAM" id="SSF103473">
    <property type="entry name" value="MFS general substrate transporter"/>
    <property type="match status" value="1"/>
</dbReference>
<feature type="domain" description="Major facilitator superfamily (MFS) profile" evidence="9">
    <location>
        <begin position="44"/>
        <end position="513"/>
    </location>
</feature>
<dbReference type="GO" id="GO:0005351">
    <property type="term" value="F:carbohydrate:proton symporter activity"/>
    <property type="evidence" value="ECO:0007669"/>
    <property type="project" value="TreeGrafter"/>
</dbReference>
<feature type="transmembrane region" description="Helical" evidence="8">
    <location>
        <begin position="35"/>
        <end position="54"/>
    </location>
</feature>
<evidence type="ECO:0000256" key="7">
    <source>
        <dbReference type="RuleBase" id="RU003346"/>
    </source>
</evidence>
<dbReference type="PANTHER" id="PTHR48022">
    <property type="entry name" value="PLASTIDIC GLUCOSE TRANSPORTER 4"/>
    <property type="match status" value="1"/>
</dbReference>
<feature type="transmembrane region" description="Helical" evidence="8">
    <location>
        <begin position="6"/>
        <end position="23"/>
    </location>
</feature>
<proteinExistence type="inferred from homology"/>
<dbReference type="FunFam" id="1.20.1250.20:FF:000090">
    <property type="entry name" value="MFS sugar transporter, putative"/>
    <property type="match status" value="1"/>
</dbReference>
<feature type="transmembrane region" description="Helical" evidence="8">
    <location>
        <begin position="325"/>
        <end position="351"/>
    </location>
</feature>
<dbReference type="NCBIfam" id="TIGR00879">
    <property type="entry name" value="SP"/>
    <property type="match status" value="1"/>
</dbReference>
<feature type="transmembrane region" description="Helical" evidence="8">
    <location>
        <begin position="195"/>
        <end position="214"/>
    </location>
</feature>
<evidence type="ECO:0000256" key="5">
    <source>
        <dbReference type="ARBA" id="ARBA00022989"/>
    </source>
</evidence>
<dbReference type="Gene3D" id="1.20.1250.20">
    <property type="entry name" value="MFS general substrate transporter like domains"/>
    <property type="match status" value="1"/>
</dbReference>
<gene>
    <name evidence="10" type="ORF">D0Z07_7391</name>
</gene>
<keyword evidence="11" id="KW-1185">Reference proteome</keyword>
<comment type="subcellular location">
    <subcellularLocation>
        <location evidence="1">Membrane</location>
        <topology evidence="1">Multi-pass membrane protein</topology>
    </subcellularLocation>
</comment>
<dbReference type="PROSITE" id="PS00216">
    <property type="entry name" value="SUGAR_TRANSPORT_1"/>
    <property type="match status" value="1"/>
</dbReference>
<keyword evidence="5 8" id="KW-1133">Transmembrane helix</keyword>
<keyword evidence="4 8" id="KW-0812">Transmembrane</keyword>
<dbReference type="InterPro" id="IPR005829">
    <property type="entry name" value="Sugar_transporter_CS"/>
</dbReference>
<feature type="transmembrane region" description="Helical" evidence="8">
    <location>
        <begin position="162"/>
        <end position="183"/>
    </location>
</feature>
<evidence type="ECO:0000256" key="8">
    <source>
        <dbReference type="SAM" id="Phobius"/>
    </source>
</evidence>
<dbReference type="InterPro" id="IPR003663">
    <property type="entry name" value="Sugar/inositol_transpt"/>
</dbReference>
<protein>
    <submittedName>
        <fullName evidence="10">Sugar transporter STL1</fullName>
    </submittedName>
</protein>
<dbReference type="PROSITE" id="PS50850">
    <property type="entry name" value="MFS"/>
    <property type="match status" value="1"/>
</dbReference>
<dbReference type="InterPro" id="IPR005828">
    <property type="entry name" value="MFS_sugar_transport-like"/>
</dbReference>
<feature type="transmembrane region" description="Helical" evidence="8">
    <location>
        <begin position="138"/>
        <end position="156"/>
    </location>
</feature>
<dbReference type="InterPro" id="IPR020846">
    <property type="entry name" value="MFS_dom"/>
</dbReference>
<evidence type="ECO:0000256" key="4">
    <source>
        <dbReference type="ARBA" id="ARBA00022692"/>
    </source>
</evidence>
<sequence length="575" mass="63247">VIELGNILRLFITPIFLSFLIQITTLRKQALKMPLYGQNMVYAISLVAGLGIVFEGYDQGVMSGVNISPSYIVNLVPFQYLRTQTYNAEDLMKIGDGATGVITKPSKQGGLVAIYYLGTLLGALMGGWISDKIGRNKTIIFASFWGLFGSSMQVAAQNANWMLCARILAGIGTGGISAVIPVWSSELVAHDNRGAVIAFEMVVNYAGISSAYWLEYVLAFMNGGHTSFRWRFPLGFQMIPLIVLMILMLYMPESPRFDIGNGKRERGRKTLAILRARGDINHPDVVAEYEEIIAAVELEAEFPARTFFHMVTGYKSGELHLGRRTFLATWLQIMQAWTGVTTVVVYAPTLFKIAGFGEHKANLLTGCCNLVAMVSCVLAIFTIDRFGRRKVLMVGGVGQSLAMFLLGALSKVGADHNSASIGAAAGSFVFVYNFVFASTWLSVPWVYPTEIFPLAIRAKGNAFGIVGWSIGCGSVSLAAPNMFQSLGPSTFYIHAVFNLFAILIVYCFYPETSCRTLEEIDLLFASNTLWVWDTERRFQELKLEHADLVHGIDHGKIERDGAIEVVEDVGKENKA</sequence>
<feature type="transmembrane region" description="Helical" evidence="8">
    <location>
        <begin position="363"/>
        <end position="384"/>
    </location>
</feature>
<evidence type="ECO:0000256" key="2">
    <source>
        <dbReference type="ARBA" id="ARBA00010992"/>
    </source>
</evidence>
<dbReference type="OrthoDB" id="2544694at2759"/>
<reference evidence="10" key="1">
    <citation type="submission" date="2019-07" db="EMBL/GenBank/DDBJ databases">
        <title>Hyphodiscus hymeniophilus genome sequencing and assembly.</title>
        <authorList>
            <person name="Kramer G."/>
            <person name="Nodwell J."/>
        </authorList>
    </citation>
    <scope>NUCLEOTIDE SEQUENCE</scope>
    <source>
        <strain evidence="10">ATCC 34498</strain>
    </source>
</reference>
<dbReference type="AlphaFoldDB" id="A0A9P6VEY5"/>
<evidence type="ECO:0000256" key="6">
    <source>
        <dbReference type="ARBA" id="ARBA00023136"/>
    </source>
</evidence>
<dbReference type="Proteomes" id="UP000785200">
    <property type="component" value="Unassembled WGS sequence"/>
</dbReference>
<dbReference type="InterPro" id="IPR036259">
    <property type="entry name" value="MFS_trans_sf"/>
</dbReference>
<organism evidence="10 11">
    <name type="scientific">Hyphodiscus hymeniophilus</name>
    <dbReference type="NCBI Taxonomy" id="353542"/>
    <lineage>
        <taxon>Eukaryota</taxon>
        <taxon>Fungi</taxon>
        <taxon>Dikarya</taxon>
        <taxon>Ascomycota</taxon>
        <taxon>Pezizomycotina</taxon>
        <taxon>Leotiomycetes</taxon>
        <taxon>Helotiales</taxon>
        <taxon>Hyphodiscaceae</taxon>
        <taxon>Hyphodiscus</taxon>
    </lineage>
</organism>
<comment type="similarity">
    <text evidence="2 7">Belongs to the major facilitator superfamily. Sugar transporter (TC 2.A.1.1) family.</text>
</comment>
<feature type="non-terminal residue" evidence="10">
    <location>
        <position position="1"/>
    </location>
</feature>
<keyword evidence="6 8" id="KW-0472">Membrane</keyword>
<feature type="transmembrane region" description="Helical" evidence="8">
    <location>
        <begin position="421"/>
        <end position="448"/>
    </location>
</feature>
<dbReference type="Pfam" id="PF00083">
    <property type="entry name" value="Sugar_tr"/>
    <property type="match status" value="1"/>
</dbReference>